<evidence type="ECO:0008006" key="4">
    <source>
        <dbReference type="Google" id="ProtNLM"/>
    </source>
</evidence>
<feature type="region of interest" description="Disordered" evidence="1">
    <location>
        <begin position="1"/>
        <end position="20"/>
    </location>
</feature>
<feature type="compositionally biased region" description="Basic and acidic residues" evidence="1">
    <location>
        <begin position="73"/>
        <end position="93"/>
    </location>
</feature>
<evidence type="ECO:0000313" key="3">
    <source>
        <dbReference type="Proteomes" id="UP000199301"/>
    </source>
</evidence>
<dbReference type="RefSeq" id="WP_245695542.1">
    <property type="nucleotide sequence ID" value="NZ_FNKO01000001.1"/>
</dbReference>
<reference evidence="3" key="1">
    <citation type="submission" date="2016-10" db="EMBL/GenBank/DDBJ databases">
        <authorList>
            <person name="Varghese N."/>
            <person name="Submissions S."/>
        </authorList>
    </citation>
    <scope>NUCLEOTIDE SEQUENCE [LARGE SCALE GENOMIC DNA]</scope>
    <source>
        <strain evidence="3">DSM 45459</strain>
    </source>
</reference>
<evidence type="ECO:0000256" key="1">
    <source>
        <dbReference type="SAM" id="MobiDB-lite"/>
    </source>
</evidence>
<name>A0A1H0Y0Q9_9ACTN</name>
<accession>A0A1H0Y0Q9</accession>
<feature type="region of interest" description="Disordered" evidence="1">
    <location>
        <begin position="45"/>
        <end position="110"/>
    </location>
</feature>
<dbReference type="EMBL" id="FNKO01000001">
    <property type="protein sequence ID" value="SDQ08734.1"/>
    <property type="molecule type" value="Genomic_DNA"/>
</dbReference>
<dbReference type="Pfam" id="PF11387">
    <property type="entry name" value="DUF2795"/>
    <property type="match status" value="1"/>
</dbReference>
<protein>
    <recommendedName>
        <fullName evidence="4">DUF2795 domain-containing protein</fullName>
    </recommendedName>
</protein>
<organism evidence="2 3">
    <name type="scientific">Actinopolyspora saharensis</name>
    <dbReference type="NCBI Taxonomy" id="995062"/>
    <lineage>
        <taxon>Bacteria</taxon>
        <taxon>Bacillati</taxon>
        <taxon>Actinomycetota</taxon>
        <taxon>Actinomycetes</taxon>
        <taxon>Actinopolysporales</taxon>
        <taxon>Actinopolysporaceae</taxon>
        <taxon>Actinopolyspora</taxon>
    </lineage>
</organism>
<dbReference type="STRING" id="995062.SAMN04489718_0150"/>
<dbReference type="InterPro" id="IPR021527">
    <property type="entry name" value="DUF2795"/>
</dbReference>
<dbReference type="AlphaFoldDB" id="A0A1H0Y0Q9"/>
<evidence type="ECO:0000313" key="2">
    <source>
        <dbReference type="EMBL" id="SDQ08734.1"/>
    </source>
</evidence>
<proteinExistence type="predicted"/>
<dbReference type="Proteomes" id="UP000199301">
    <property type="component" value="Unassembled WGS sequence"/>
</dbReference>
<keyword evidence="3" id="KW-1185">Reference proteome</keyword>
<gene>
    <name evidence="2" type="ORF">SAMN04489718_0150</name>
</gene>
<sequence>MATIDRKSLRASLSSVDFPASKEDLVTHAENNGADEETRQALRAMPRASDYANMTEVERSVLSDTSAEEGQSEADKAEQNTRRTADGLAEHETGTSSNPIVEELGENRGS</sequence>